<dbReference type="EMBL" id="JAHHUM010002617">
    <property type="protein sequence ID" value="KAK5602394.1"/>
    <property type="molecule type" value="Genomic_DNA"/>
</dbReference>
<organism evidence="2 3">
    <name type="scientific">Crenichthys baileyi</name>
    <name type="common">White River springfish</name>
    <dbReference type="NCBI Taxonomy" id="28760"/>
    <lineage>
        <taxon>Eukaryota</taxon>
        <taxon>Metazoa</taxon>
        <taxon>Chordata</taxon>
        <taxon>Craniata</taxon>
        <taxon>Vertebrata</taxon>
        <taxon>Euteleostomi</taxon>
        <taxon>Actinopterygii</taxon>
        <taxon>Neopterygii</taxon>
        <taxon>Teleostei</taxon>
        <taxon>Neoteleostei</taxon>
        <taxon>Acanthomorphata</taxon>
        <taxon>Ovalentaria</taxon>
        <taxon>Atherinomorphae</taxon>
        <taxon>Cyprinodontiformes</taxon>
        <taxon>Goodeidae</taxon>
        <taxon>Crenichthys</taxon>
    </lineage>
</organism>
<accession>A0AAV9R1Q9</accession>
<feature type="compositionally biased region" description="Polar residues" evidence="1">
    <location>
        <begin position="18"/>
        <end position="40"/>
    </location>
</feature>
<feature type="compositionally biased region" description="Basic and acidic residues" evidence="1">
    <location>
        <begin position="474"/>
        <end position="484"/>
    </location>
</feature>
<feature type="region of interest" description="Disordered" evidence="1">
    <location>
        <begin position="413"/>
        <end position="438"/>
    </location>
</feature>
<feature type="region of interest" description="Disordered" evidence="1">
    <location>
        <begin position="1"/>
        <end position="43"/>
    </location>
</feature>
<keyword evidence="3" id="KW-1185">Reference proteome</keyword>
<feature type="compositionally biased region" description="Polar residues" evidence="1">
    <location>
        <begin position="298"/>
        <end position="312"/>
    </location>
</feature>
<sequence>MAKGKAKIDKDEDLAPPQTRSLRLQKRATSTDEASGTHNVQAALLQKNTEGDIKEVDNMLLQSNLQDSATVTNEEEELSGLSKPDESNIENNSEGTNARDMANKEREETTVDDPNRRFELKTCGEQANDCSDETASEECSRLPSQPQMFVSSSEDDSESSFAALEKQVVEKERSNLKRNQDANDEMPSFLMRDVKEWAVGLPAKKKRRMGMCGLTEKERSHFLQAQQGDGAQIRAGSAGTQTSRKTSERVASGDDVSSAYLQSTPPPISAEVEEQSKKEPQPPHSGDEYRAETKVHSVVTSSDGAGTTSNPGCSEARSSEAKEGYLADPELKGSTQPNQSAEEEKEEHLENLQPPEVKESTTSKMNLMPEIQTGEDLLSKVQTDSLKTLNAKQQEEGDAEAADPQMCCVKRTTDEGNLEMNDVMGGDGAEEGASSELNCSSRKLHEASLTPAVQEMNYSCDPSDDPNAGPSVVHTEHTRTRDPENSSGPGCVDYVSDSQLNTIVLIEEREAKPDSQGRLEDATELVCGLIRELSSLNRIVMVAHRELENLRRKPSRSSVR</sequence>
<dbReference type="InterPro" id="IPR031441">
    <property type="entry name" value="Brme1"/>
</dbReference>
<gene>
    <name evidence="2" type="ORF">CRENBAI_012485</name>
</gene>
<feature type="compositionally biased region" description="Basic and acidic residues" evidence="1">
    <location>
        <begin position="317"/>
        <end position="331"/>
    </location>
</feature>
<feature type="region of interest" description="Disordered" evidence="1">
    <location>
        <begin position="461"/>
        <end position="492"/>
    </location>
</feature>
<dbReference type="Pfam" id="PF15710">
    <property type="entry name" value="Brme1"/>
    <property type="match status" value="1"/>
</dbReference>
<feature type="region of interest" description="Disordered" evidence="1">
    <location>
        <begin position="134"/>
        <end position="161"/>
    </location>
</feature>
<protein>
    <submittedName>
        <fullName evidence="2">Uncharacterized protein</fullName>
    </submittedName>
</protein>
<feature type="region of interest" description="Disordered" evidence="1">
    <location>
        <begin position="220"/>
        <end position="363"/>
    </location>
</feature>
<dbReference type="Proteomes" id="UP001311232">
    <property type="component" value="Unassembled WGS sequence"/>
</dbReference>
<feature type="compositionally biased region" description="Basic and acidic residues" evidence="1">
    <location>
        <begin position="1"/>
        <end position="10"/>
    </location>
</feature>
<reference evidence="2 3" key="1">
    <citation type="submission" date="2021-06" db="EMBL/GenBank/DDBJ databases">
        <authorList>
            <person name="Palmer J.M."/>
        </authorList>
    </citation>
    <scope>NUCLEOTIDE SEQUENCE [LARGE SCALE GENOMIC DNA]</scope>
    <source>
        <strain evidence="2 3">MEX-2019</strain>
        <tissue evidence="2">Muscle</tissue>
    </source>
</reference>
<dbReference type="AlphaFoldDB" id="A0AAV9R1Q9"/>
<feature type="compositionally biased region" description="Basic and acidic residues" evidence="1">
    <location>
        <begin position="346"/>
        <end position="361"/>
    </location>
</feature>
<feature type="region of interest" description="Disordered" evidence="1">
    <location>
        <begin position="64"/>
        <end position="120"/>
    </location>
</feature>
<evidence type="ECO:0000313" key="3">
    <source>
        <dbReference type="Proteomes" id="UP001311232"/>
    </source>
</evidence>
<feature type="compositionally biased region" description="Basic and acidic residues" evidence="1">
    <location>
        <begin position="101"/>
        <end position="120"/>
    </location>
</feature>
<evidence type="ECO:0000313" key="2">
    <source>
        <dbReference type="EMBL" id="KAK5602394.1"/>
    </source>
</evidence>
<dbReference type="GO" id="GO:1990918">
    <property type="term" value="P:double-strand break repair involved in meiotic recombination"/>
    <property type="evidence" value="ECO:0007669"/>
    <property type="project" value="InterPro"/>
</dbReference>
<proteinExistence type="predicted"/>
<feature type="compositionally biased region" description="Basic and acidic residues" evidence="1">
    <location>
        <begin position="274"/>
        <end position="295"/>
    </location>
</feature>
<name>A0AAV9R1Q9_9TELE</name>
<evidence type="ECO:0000256" key="1">
    <source>
        <dbReference type="SAM" id="MobiDB-lite"/>
    </source>
</evidence>
<comment type="caution">
    <text evidence="2">The sequence shown here is derived from an EMBL/GenBank/DDBJ whole genome shotgun (WGS) entry which is preliminary data.</text>
</comment>